<feature type="region of interest" description="Disordered" evidence="1">
    <location>
        <begin position="1"/>
        <end position="24"/>
    </location>
</feature>
<dbReference type="Pfam" id="PF14076">
    <property type="entry name" value="DUF4258"/>
    <property type="match status" value="1"/>
</dbReference>
<evidence type="ECO:0000313" key="2">
    <source>
        <dbReference type="EMBL" id="OBX47465.1"/>
    </source>
</evidence>
<accession>A0A1B8PFE9</accession>
<evidence type="ECO:0000256" key="1">
    <source>
        <dbReference type="SAM" id="MobiDB-lite"/>
    </source>
</evidence>
<dbReference type="InterPro" id="IPR025354">
    <property type="entry name" value="DUF4258"/>
</dbReference>
<dbReference type="Proteomes" id="UP000092611">
    <property type="component" value="Unassembled WGS sequence"/>
</dbReference>
<comment type="caution">
    <text evidence="2">The sequence shown here is derived from an EMBL/GenBank/DDBJ whole genome shotgun (WGS) entry which is preliminary data.</text>
</comment>
<sequence>MDVKVAGNTHLEGSVIDSEADQDKNRFQTKSLSHTDIENRSEVEVKSVSAGLSTNMAQNAKNAMAAAASALGNKHESATSQTQSAIGSNIQIDTETPENLTALSRDTQNANHKVKAFDLQEIKEQQEAAQVAGELFSKITGDVAKAFEFEDGSKEKIAMHALAGALAAKMSGGNVATGAAAGAGSEWLNTYVTDYLNEHTKDLKLDAGQKEKLKQAAQQMTALAIGAAAGAITGGASETIKQGALASYNAETYNRQLHQNEKERIKLLANGDEEKERRLEIAACALVHCSAQIPEDDPRYAAEYQKEILGNTAEFANERSLLQKQTYTLDSWGAGASYPLFNYNLAYKMQDYDDAHTQIVTRAGGVAQTAYGIGTAVGGGVTSCMGLATCGFGVVAGLYGLDHTLAGVKTVWTGKASQTAGGDFISKTFGMEQGSAELLYGLSNPLIATSVGNVAKLPKVFVSSKGQNYSNSNVDNFYVSEVLRRDYTSPMGSRYNQMNQPKNPSYQTVRNKSDYINGREYSGHALDRMQDRGILPSVVEHTIKTGSKTTSELGVSIHKDNINGVKVITNDKGKVITVTYER</sequence>
<organism evidence="2 3">
    <name type="scientific">Haemophilus haemolyticus</name>
    <dbReference type="NCBI Taxonomy" id="726"/>
    <lineage>
        <taxon>Bacteria</taxon>
        <taxon>Pseudomonadati</taxon>
        <taxon>Pseudomonadota</taxon>
        <taxon>Gammaproteobacteria</taxon>
        <taxon>Pasteurellales</taxon>
        <taxon>Pasteurellaceae</taxon>
        <taxon>Haemophilus</taxon>
    </lineage>
</organism>
<name>A0A1B8PFE9_HAEHA</name>
<proteinExistence type="predicted"/>
<gene>
    <name evidence="2" type="ORF">A9Z62_08795</name>
</gene>
<dbReference type="AlphaFoldDB" id="A0A1B8PFE9"/>
<protein>
    <recommendedName>
        <fullName evidence="4">Toxin CdiA</fullName>
    </recommendedName>
</protein>
<dbReference type="EMBL" id="LZDL01000011">
    <property type="protein sequence ID" value="OBX47465.1"/>
    <property type="molecule type" value="Genomic_DNA"/>
</dbReference>
<evidence type="ECO:0008006" key="4">
    <source>
        <dbReference type="Google" id="ProtNLM"/>
    </source>
</evidence>
<evidence type="ECO:0000313" key="3">
    <source>
        <dbReference type="Proteomes" id="UP000092611"/>
    </source>
</evidence>
<reference evidence="2 3" key="1">
    <citation type="submission" date="2016-06" db="EMBL/GenBank/DDBJ databases">
        <title>Draft genome of Haemophilus haemolyticus CCUG 24149.</title>
        <authorList>
            <person name="Engstrom-Jakobsson H."/>
            <person name="Salva-Serra F."/>
            <person name="Thorell K."/>
            <person name="Gonzales-Siles L."/>
            <person name="Karlsson R."/>
            <person name="Boulund F."/>
            <person name="Engstrand L."/>
            <person name="Kristiansson E."/>
            <person name="Moore E."/>
        </authorList>
    </citation>
    <scope>NUCLEOTIDE SEQUENCE [LARGE SCALE GENOMIC DNA]</scope>
    <source>
        <strain evidence="2 3">CCUG 24149</strain>
    </source>
</reference>